<accession>A0ABY6ANW7</accession>
<comment type="pathway">
    <text evidence="1">Metabolic intermediate biosynthesis; prephenate biosynthesis; prephenate from chorismate: step 1/1.</text>
</comment>
<keyword evidence="3" id="KW-0732">Signal</keyword>
<keyword evidence="7" id="KW-1185">Reference proteome</keyword>
<sequence length="180" mass="19706">MRTPLLVATASLVITGCAASEPNHPAFGPLLETIERRLDLAQAVALHKWDNGQPVQASTRERQVVASVRAAAPEYGLAAERAEAFFADQIEANKLVQYTLLFHWQRVGAAPDEPRSDLQRQIRPQLDQLQSALLRQLADFDRGKPQNCAAELAKAVAGRPVDHLTQQALIRATGQLCDTP</sequence>
<evidence type="ECO:0000259" key="5">
    <source>
        <dbReference type="PROSITE" id="PS51168"/>
    </source>
</evidence>
<dbReference type="Pfam" id="PF01817">
    <property type="entry name" value="CM_2"/>
    <property type="match status" value="1"/>
</dbReference>
<evidence type="ECO:0000313" key="7">
    <source>
        <dbReference type="Proteomes" id="UP001064504"/>
    </source>
</evidence>
<dbReference type="Proteomes" id="UP001064504">
    <property type="component" value="Chromosome"/>
</dbReference>
<dbReference type="NCBIfam" id="NF006741">
    <property type="entry name" value="PRK09269.1"/>
    <property type="match status" value="1"/>
</dbReference>
<dbReference type="PANTHER" id="PTHR38041">
    <property type="entry name" value="CHORISMATE MUTASE"/>
    <property type="match status" value="1"/>
</dbReference>
<dbReference type="EMBL" id="CP104557">
    <property type="protein sequence ID" value="UXH39684.1"/>
    <property type="molecule type" value="Genomic_DNA"/>
</dbReference>
<name>A0ABY6ANW7_9PSED</name>
<proteinExistence type="predicted"/>
<evidence type="ECO:0000313" key="6">
    <source>
        <dbReference type="EMBL" id="UXH39684.1"/>
    </source>
</evidence>
<dbReference type="RefSeq" id="WP_261744306.1">
    <property type="nucleotide sequence ID" value="NZ_CP104557.1"/>
</dbReference>
<dbReference type="PROSITE" id="PS51168">
    <property type="entry name" value="CHORISMATE_MUT_2"/>
    <property type="match status" value="1"/>
</dbReference>
<organism evidence="6 7">
    <name type="scientific">Pseudomonas promysalinigenes</name>
    <dbReference type="NCBI Taxonomy" id="485898"/>
    <lineage>
        <taxon>Bacteria</taxon>
        <taxon>Pseudomonadati</taxon>
        <taxon>Pseudomonadota</taxon>
        <taxon>Gammaproteobacteria</taxon>
        <taxon>Pseudomonadales</taxon>
        <taxon>Pseudomonadaceae</taxon>
        <taxon>Pseudomonas</taxon>
    </lineage>
</organism>
<dbReference type="InterPro" id="IPR008240">
    <property type="entry name" value="Chorismate_mutase_periplasmic"/>
</dbReference>
<dbReference type="Gene3D" id="1.20.59.10">
    <property type="entry name" value="Chorismate mutase"/>
    <property type="match status" value="1"/>
</dbReference>
<dbReference type="InterPro" id="IPR036263">
    <property type="entry name" value="Chorismate_II_sf"/>
</dbReference>
<dbReference type="SMART" id="SM00830">
    <property type="entry name" value="CM_2"/>
    <property type="match status" value="1"/>
</dbReference>
<dbReference type="PROSITE" id="PS51257">
    <property type="entry name" value="PROKAR_LIPOPROTEIN"/>
    <property type="match status" value="1"/>
</dbReference>
<dbReference type="NCBIfam" id="TIGR01806">
    <property type="entry name" value="CM_mono2"/>
    <property type="match status" value="1"/>
</dbReference>
<dbReference type="InterPro" id="IPR036979">
    <property type="entry name" value="CM_dom_sf"/>
</dbReference>
<feature type="domain" description="Chorismate mutase" evidence="5">
    <location>
        <begin position="1"/>
        <end position="101"/>
    </location>
</feature>
<dbReference type="EC" id="5.4.99.5" evidence="2"/>
<dbReference type="GO" id="GO:0004106">
    <property type="term" value="F:chorismate mutase activity"/>
    <property type="evidence" value="ECO:0007669"/>
    <property type="project" value="UniProtKB-EC"/>
</dbReference>
<dbReference type="InterPro" id="IPR002701">
    <property type="entry name" value="CM_II_prokaryot"/>
</dbReference>
<gene>
    <name evidence="6" type="ORF">N5C08_22500</name>
</gene>
<evidence type="ECO:0000256" key="1">
    <source>
        <dbReference type="ARBA" id="ARBA00004817"/>
    </source>
</evidence>
<dbReference type="PANTHER" id="PTHR38041:SF2">
    <property type="entry name" value="SECRETED CHORISMATE MUTASE"/>
    <property type="match status" value="1"/>
</dbReference>
<reference evidence="6" key="1">
    <citation type="submission" date="2022-09" db="EMBL/GenBank/DDBJ databases">
        <title>Complete genome sequence of Pseudomonas promysalinigenes strain RL-WG26, a newly isolated PGPR with the potential for plant salinity stress alleviation.</title>
        <authorList>
            <person name="Ren L."/>
            <person name="Wang G."/>
            <person name="Hu H."/>
        </authorList>
    </citation>
    <scope>NUCLEOTIDE SEQUENCE</scope>
    <source>
        <strain evidence="6">RL-WG26</strain>
    </source>
</reference>
<keyword evidence="4 6" id="KW-0413">Isomerase</keyword>
<dbReference type="InterPro" id="IPR051331">
    <property type="entry name" value="Chorismate_mutase-related"/>
</dbReference>
<evidence type="ECO:0000256" key="2">
    <source>
        <dbReference type="ARBA" id="ARBA00012404"/>
    </source>
</evidence>
<evidence type="ECO:0000256" key="3">
    <source>
        <dbReference type="ARBA" id="ARBA00022729"/>
    </source>
</evidence>
<protein>
    <recommendedName>
        <fullName evidence="2">chorismate mutase</fullName>
        <ecNumber evidence="2">5.4.99.5</ecNumber>
    </recommendedName>
</protein>
<evidence type="ECO:0000256" key="4">
    <source>
        <dbReference type="ARBA" id="ARBA00023235"/>
    </source>
</evidence>
<dbReference type="SUPFAM" id="SSF48600">
    <property type="entry name" value="Chorismate mutase II"/>
    <property type="match status" value="1"/>
</dbReference>